<keyword evidence="3" id="KW-1185">Reference proteome</keyword>
<protein>
    <submittedName>
        <fullName evidence="2">Uncharacterized protein</fullName>
    </submittedName>
</protein>
<gene>
    <name evidence="2" type="ORF">Ahy_B01g055540</name>
</gene>
<evidence type="ECO:0000256" key="1">
    <source>
        <dbReference type="SAM" id="MobiDB-lite"/>
    </source>
</evidence>
<feature type="compositionally biased region" description="Polar residues" evidence="1">
    <location>
        <begin position="79"/>
        <end position="89"/>
    </location>
</feature>
<name>A0A445AWL0_ARAHY</name>
<dbReference type="Gramene" id="arahy.Tifrunner.gnm2.ann2.Ah11g434300.1">
    <property type="protein sequence ID" value="arahy.Tifrunner.gnm2.ann2.Ah11g434300.1-CDS-1"/>
    <property type="gene ID" value="arahy.Tifrunner.gnm2.ann2.Ah11g434300"/>
</dbReference>
<feature type="compositionally biased region" description="Low complexity" evidence="1">
    <location>
        <begin position="69"/>
        <end position="78"/>
    </location>
</feature>
<dbReference type="AlphaFoldDB" id="A0A445AWL0"/>
<proteinExistence type="predicted"/>
<dbReference type="OrthoDB" id="1434571at2759"/>
<evidence type="ECO:0000313" key="2">
    <source>
        <dbReference type="EMBL" id="RYR30773.1"/>
    </source>
</evidence>
<dbReference type="EMBL" id="SDMP01000011">
    <property type="protein sequence ID" value="RYR30773.1"/>
    <property type="molecule type" value="Genomic_DNA"/>
</dbReference>
<feature type="compositionally biased region" description="Polar residues" evidence="1">
    <location>
        <begin position="41"/>
        <end position="61"/>
    </location>
</feature>
<sequence length="89" mass="9548">MANSLFRLFGLIDDEDESDLEPRPLHNQGGGVASSRKSTKPRNSLNNTGPQNLKGLINNTGHAEGNGNGSIIFGGFDSSTTYTSVKRRN</sequence>
<comment type="caution">
    <text evidence="2">The sequence shown here is derived from an EMBL/GenBank/DDBJ whole genome shotgun (WGS) entry which is preliminary data.</text>
</comment>
<reference evidence="2 3" key="1">
    <citation type="submission" date="2019-01" db="EMBL/GenBank/DDBJ databases">
        <title>Sequencing of cultivated peanut Arachis hypogaea provides insights into genome evolution and oil improvement.</title>
        <authorList>
            <person name="Chen X."/>
        </authorList>
    </citation>
    <scope>NUCLEOTIDE SEQUENCE [LARGE SCALE GENOMIC DNA]</scope>
    <source>
        <strain evidence="3">cv. Fuhuasheng</strain>
        <tissue evidence="2">Leaves</tissue>
    </source>
</reference>
<dbReference type="Proteomes" id="UP000289738">
    <property type="component" value="Chromosome B01"/>
</dbReference>
<evidence type="ECO:0000313" key="3">
    <source>
        <dbReference type="Proteomes" id="UP000289738"/>
    </source>
</evidence>
<feature type="region of interest" description="Disordered" evidence="1">
    <location>
        <begin position="16"/>
        <end position="89"/>
    </location>
</feature>
<accession>A0A445AWL0</accession>
<organism evidence="2 3">
    <name type="scientific">Arachis hypogaea</name>
    <name type="common">Peanut</name>
    <dbReference type="NCBI Taxonomy" id="3818"/>
    <lineage>
        <taxon>Eukaryota</taxon>
        <taxon>Viridiplantae</taxon>
        <taxon>Streptophyta</taxon>
        <taxon>Embryophyta</taxon>
        <taxon>Tracheophyta</taxon>
        <taxon>Spermatophyta</taxon>
        <taxon>Magnoliopsida</taxon>
        <taxon>eudicotyledons</taxon>
        <taxon>Gunneridae</taxon>
        <taxon>Pentapetalae</taxon>
        <taxon>rosids</taxon>
        <taxon>fabids</taxon>
        <taxon>Fabales</taxon>
        <taxon>Fabaceae</taxon>
        <taxon>Papilionoideae</taxon>
        <taxon>50 kb inversion clade</taxon>
        <taxon>dalbergioids sensu lato</taxon>
        <taxon>Dalbergieae</taxon>
        <taxon>Pterocarpus clade</taxon>
        <taxon>Arachis</taxon>
    </lineage>
</organism>